<organism evidence="2 3">
    <name type="scientific">Ruegeria sediminis</name>
    <dbReference type="NCBI Taxonomy" id="2583820"/>
    <lineage>
        <taxon>Bacteria</taxon>
        <taxon>Pseudomonadati</taxon>
        <taxon>Pseudomonadota</taxon>
        <taxon>Alphaproteobacteria</taxon>
        <taxon>Rhodobacterales</taxon>
        <taxon>Roseobacteraceae</taxon>
        <taxon>Ruegeria</taxon>
    </lineage>
</organism>
<comment type="caution">
    <text evidence="2">The sequence shown here is derived from an EMBL/GenBank/DDBJ whole genome shotgun (WGS) entry which is preliminary data.</text>
</comment>
<evidence type="ECO:0000313" key="2">
    <source>
        <dbReference type="EMBL" id="TMV09590.1"/>
    </source>
</evidence>
<name>A0ABY2X2J7_9RHOB</name>
<evidence type="ECO:0000256" key="1">
    <source>
        <dbReference type="SAM" id="Phobius"/>
    </source>
</evidence>
<evidence type="ECO:0000313" key="3">
    <source>
        <dbReference type="Proteomes" id="UP001193035"/>
    </source>
</evidence>
<evidence type="ECO:0008006" key="4">
    <source>
        <dbReference type="Google" id="ProtNLM"/>
    </source>
</evidence>
<dbReference type="RefSeq" id="WP_138839649.1">
    <property type="nucleotide sequence ID" value="NZ_VCPD01000001.1"/>
</dbReference>
<proteinExistence type="predicted"/>
<keyword evidence="3" id="KW-1185">Reference proteome</keyword>
<accession>A0ABY2X2J7</accession>
<keyword evidence="1" id="KW-0812">Transmembrane</keyword>
<gene>
    <name evidence="2" type="ORF">FGK63_00530</name>
</gene>
<reference evidence="2 3" key="1">
    <citation type="submission" date="2019-05" db="EMBL/GenBank/DDBJ databases">
        <title>Ruegeria sp. nov., isolated from tidal flat.</title>
        <authorList>
            <person name="Kim W."/>
        </authorList>
    </citation>
    <scope>NUCLEOTIDE SEQUENCE [LARGE SCALE GENOMIC DNA]</scope>
    <source>
        <strain evidence="2 3">CAU 1488</strain>
    </source>
</reference>
<dbReference type="EMBL" id="VCPD01000001">
    <property type="protein sequence ID" value="TMV09590.1"/>
    <property type="molecule type" value="Genomic_DNA"/>
</dbReference>
<keyword evidence="1" id="KW-1133">Transmembrane helix</keyword>
<dbReference type="Proteomes" id="UP001193035">
    <property type="component" value="Unassembled WGS sequence"/>
</dbReference>
<sequence>MRNAAMVLGVIAGLIGMIVGFFGYGYVEFISRYGEIKGLAEQVANEDLIQLMSVLAPMLAIAGGAISHARALWGGAMLIASAAGMYYAFGFNVFTMFPIAFAATGGLLGLAAGKPDEPRAHF</sequence>
<keyword evidence="1" id="KW-0472">Membrane</keyword>
<feature type="transmembrane region" description="Helical" evidence="1">
    <location>
        <begin position="86"/>
        <end position="112"/>
    </location>
</feature>
<protein>
    <recommendedName>
        <fullName evidence="4">DUF1772 domain-containing protein</fullName>
    </recommendedName>
</protein>
<feature type="transmembrane region" description="Helical" evidence="1">
    <location>
        <begin position="48"/>
        <end position="66"/>
    </location>
</feature>
<feature type="transmembrane region" description="Helical" evidence="1">
    <location>
        <begin position="6"/>
        <end position="27"/>
    </location>
</feature>